<dbReference type="RefSeq" id="WP_208499354.1">
    <property type="nucleotide sequence ID" value="NZ_JAGFNP010000016.1"/>
</dbReference>
<protein>
    <submittedName>
        <fullName evidence="2">Methyltransferase</fullName>
    </submittedName>
</protein>
<accession>A0ABS3UBL7</accession>
<feature type="domain" description="Methyltransferase type 12" evidence="1">
    <location>
        <begin position="53"/>
        <end position="151"/>
    </location>
</feature>
<dbReference type="GO" id="GO:0008168">
    <property type="term" value="F:methyltransferase activity"/>
    <property type="evidence" value="ECO:0007669"/>
    <property type="project" value="UniProtKB-KW"/>
</dbReference>
<gene>
    <name evidence="2" type="ORF">J5V16_22635</name>
</gene>
<keyword evidence="2" id="KW-0808">Transferase</keyword>
<evidence type="ECO:0000313" key="3">
    <source>
        <dbReference type="Proteomes" id="UP000681341"/>
    </source>
</evidence>
<dbReference type="Pfam" id="PF08242">
    <property type="entry name" value="Methyltransf_12"/>
    <property type="match status" value="1"/>
</dbReference>
<dbReference type="InterPro" id="IPR013217">
    <property type="entry name" value="Methyltransf_12"/>
</dbReference>
<name>A0ABS3UBL7_9ACTN</name>
<dbReference type="Gene3D" id="3.40.50.150">
    <property type="entry name" value="Vaccinia Virus protein VP39"/>
    <property type="match status" value="1"/>
</dbReference>
<dbReference type="PANTHER" id="PTHR43861:SF1">
    <property type="entry name" value="TRANS-ACONITATE 2-METHYLTRANSFERASE"/>
    <property type="match status" value="1"/>
</dbReference>
<organism evidence="2 3">
    <name type="scientific">Glycomyces niveus</name>
    <dbReference type="NCBI Taxonomy" id="2820287"/>
    <lineage>
        <taxon>Bacteria</taxon>
        <taxon>Bacillati</taxon>
        <taxon>Actinomycetota</taxon>
        <taxon>Actinomycetes</taxon>
        <taxon>Glycomycetales</taxon>
        <taxon>Glycomycetaceae</taxon>
        <taxon>Glycomyces</taxon>
    </lineage>
</organism>
<evidence type="ECO:0000313" key="2">
    <source>
        <dbReference type="EMBL" id="MBO3735631.1"/>
    </source>
</evidence>
<proteinExistence type="predicted"/>
<comment type="caution">
    <text evidence="2">The sequence shown here is derived from an EMBL/GenBank/DDBJ whole genome shotgun (WGS) entry which is preliminary data.</text>
</comment>
<dbReference type="GO" id="GO:0032259">
    <property type="term" value="P:methylation"/>
    <property type="evidence" value="ECO:0007669"/>
    <property type="project" value="UniProtKB-KW"/>
</dbReference>
<dbReference type="CDD" id="cd02440">
    <property type="entry name" value="AdoMet_MTases"/>
    <property type="match status" value="1"/>
</dbReference>
<keyword evidence="3" id="KW-1185">Reference proteome</keyword>
<dbReference type="EMBL" id="JAGFNP010000016">
    <property type="protein sequence ID" value="MBO3735631.1"/>
    <property type="molecule type" value="Genomic_DNA"/>
</dbReference>
<evidence type="ECO:0000259" key="1">
    <source>
        <dbReference type="Pfam" id="PF08242"/>
    </source>
</evidence>
<sequence>MAAQHGHRHGDHTASFDFADAAPRFKARAAAEAAKYRRLAEQLTDPGDQVVADIGCGAASMAFALAETLPKAQVVAVDAEPAMLDLVRERAAETGAAVRAAQASVDDADALAAAVGAPADLLWAGHVIHHASDPQAALDNLAGLLAPGGRLAIGEGGTAPQYLPWHVGVGSPGLELRLIEAGSRRLEGEGVEHGSTPLSYGWNLALEKAGLTQVHEVNELDATPAPLEGTDLHHALESLNTRVGWFEPYLSDADRAAWARLLDEDGPDWLGRRRDLHHLSIDTYFTAVKP</sequence>
<keyword evidence="2" id="KW-0489">Methyltransferase</keyword>
<dbReference type="Proteomes" id="UP000681341">
    <property type="component" value="Unassembled WGS sequence"/>
</dbReference>
<dbReference type="InterPro" id="IPR029063">
    <property type="entry name" value="SAM-dependent_MTases_sf"/>
</dbReference>
<reference evidence="2 3" key="1">
    <citation type="submission" date="2021-03" db="EMBL/GenBank/DDBJ databases">
        <title>Glycomyces sp. nov., a novel actinomycete isolated from soil.</title>
        <authorList>
            <person name="Yang X."/>
            <person name="Xu X."/>
        </authorList>
    </citation>
    <scope>NUCLEOTIDE SEQUENCE [LARGE SCALE GENOMIC DNA]</scope>
    <source>
        <strain evidence="2 3">NEAU-S30</strain>
    </source>
</reference>
<dbReference type="PANTHER" id="PTHR43861">
    <property type="entry name" value="TRANS-ACONITATE 2-METHYLTRANSFERASE-RELATED"/>
    <property type="match status" value="1"/>
</dbReference>
<dbReference type="SUPFAM" id="SSF53335">
    <property type="entry name" value="S-adenosyl-L-methionine-dependent methyltransferases"/>
    <property type="match status" value="1"/>
</dbReference>